<dbReference type="InterPro" id="IPR002379">
    <property type="entry name" value="ATPase_proteolipid_c-like_dom"/>
</dbReference>
<keyword evidence="5 8" id="KW-0472">Membrane</keyword>
<evidence type="ECO:0000256" key="2">
    <source>
        <dbReference type="ARBA" id="ARBA00006704"/>
    </source>
</evidence>
<comment type="similarity">
    <text evidence="2">Belongs to the ATPase C chain family.</text>
</comment>
<evidence type="ECO:0000256" key="7">
    <source>
        <dbReference type="ARBA" id="ARBA00032887"/>
    </source>
</evidence>
<dbReference type="RefSeq" id="WP_004803214.1">
    <property type="nucleotide sequence ID" value="NZ_AUGJ01000001.1"/>
</dbReference>
<dbReference type="EMBL" id="AGEJ01000021">
    <property type="protein sequence ID" value="EMD16337.1"/>
    <property type="molecule type" value="Genomic_DNA"/>
</dbReference>
<dbReference type="PATRIC" id="fig|999415.3.peg.1281"/>
<name>M2P7P6_9FIRM</name>
<evidence type="ECO:0000256" key="1">
    <source>
        <dbReference type="ARBA" id="ARBA00004141"/>
    </source>
</evidence>
<dbReference type="Gene3D" id="1.20.120.610">
    <property type="entry name" value="lithium bound rotor ring of v- atpase"/>
    <property type="match status" value="1"/>
</dbReference>
<keyword evidence="11" id="KW-1185">Reference proteome</keyword>
<sequence length="140" mass="14078">MLTFILPAVVVIVFTLPLVKVFKGKVSKDSAKHRLALHVSGFFGAVALVLFMSLSSSPVFAAEASIAGTLAQGLGFIAAALATGMSALGAGIAVASAAPAAIGAFSENSENFGRSLIFVALGEGVAIYGLLISILIINAL</sequence>
<dbReference type="SUPFAM" id="SSF81333">
    <property type="entry name" value="F1F0 ATP synthase subunit C"/>
    <property type="match status" value="1"/>
</dbReference>
<dbReference type="GO" id="GO:0045259">
    <property type="term" value="C:proton-transporting ATP synthase complex"/>
    <property type="evidence" value="ECO:0007669"/>
    <property type="project" value="InterPro"/>
</dbReference>
<dbReference type="GO" id="GO:0015986">
    <property type="term" value="P:proton motive force-driven ATP synthesis"/>
    <property type="evidence" value="ECO:0007669"/>
    <property type="project" value="InterPro"/>
</dbReference>
<dbReference type="InterPro" id="IPR000454">
    <property type="entry name" value="ATP_synth_F0_csu"/>
</dbReference>
<dbReference type="BioCyc" id="ECAT999415-HMP:GTTI-1297-MONOMER"/>
<evidence type="ECO:0000259" key="9">
    <source>
        <dbReference type="Pfam" id="PF00137"/>
    </source>
</evidence>
<gene>
    <name evidence="10" type="ORF">HMPREF9943_01263</name>
</gene>
<keyword evidence="3 8" id="KW-0812">Transmembrane</keyword>
<comment type="subcellular location">
    <subcellularLocation>
        <location evidence="1">Membrane</location>
        <topology evidence="1">Multi-pass membrane protein</topology>
    </subcellularLocation>
</comment>
<dbReference type="GO" id="GO:0033177">
    <property type="term" value="C:proton-transporting two-sector ATPase complex, proton-transporting domain"/>
    <property type="evidence" value="ECO:0007669"/>
    <property type="project" value="InterPro"/>
</dbReference>
<dbReference type="AlphaFoldDB" id="M2P7P6"/>
<dbReference type="CDD" id="cd18120">
    <property type="entry name" value="ATP-synt_Vo_Ao_c"/>
    <property type="match status" value="1"/>
</dbReference>
<dbReference type="OrthoDB" id="5771683at2"/>
<organism evidence="10 11">
    <name type="scientific">Eggerthia catenaformis OT 569 = DSM 20559</name>
    <dbReference type="NCBI Taxonomy" id="999415"/>
    <lineage>
        <taxon>Bacteria</taxon>
        <taxon>Bacillati</taxon>
        <taxon>Bacillota</taxon>
        <taxon>Erysipelotrichia</taxon>
        <taxon>Erysipelotrichales</taxon>
        <taxon>Coprobacillaceae</taxon>
        <taxon>Eggerthia</taxon>
    </lineage>
</organism>
<feature type="transmembrane region" description="Helical" evidence="8">
    <location>
        <begin position="116"/>
        <end position="137"/>
    </location>
</feature>
<evidence type="ECO:0000256" key="6">
    <source>
        <dbReference type="ARBA" id="ARBA00032200"/>
    </source>
</evidence>
<dbReference type="eggNOG" id="COG0636">
    <property type="taxonomic scope" value="Bacteria"/>
</dbReference>
<protein>
    <recommendedName>
        <fullName evidence="6">ATP synthase F(0) sector subunit c</fullName>
    </recommendedName>
    <alternativeName>
        <fullName evidence="7">F-type ATPase subunit c</fullName>
    </alternativeName>
</protein>
<feature type="transmembrane region" description="Helical" evidence="8">
    <location>
        <begin position="6"/>
        <end position="23"/>
    </location>
</feature>
<reference evidence="10 11" key="1">
    <citation type="submission" date="2013-02" db="EMBL/GenBank/DDBJ databases">
        <title>The Genome Sequence of Lactobacillus catenaformis F0143.</title>
        <authorList>
            <consortium name="The Broad Institute Genome Sequencing Platform"/>
            <person name="Earl A."/>
            <person name="Ward D."/>
            <person name="Feldgarden M."/>
            <person name="Gevers D."/>
            <person name="Izard J."/>
            <person name="Blanton J.M."/>
            <person name="Mathney J."/>
            <person name="Dewhirst F.E."/>
            <person name="Young S.K."/>
            <person name="Zeng Q."/>
            <person name="Gargeya S."/>
            <person name="Fitzgerald M."/>
            <person name="Haas B."/>
            <person name="Abouelleil A."/>
            <person name="Alvarado L."/>
            <person name="Arachchi H.M."/>
            <person name="Berlin A."/>
            <person name="Chapman S.B."/>
            <person name="Gearin G."/>
            <person name="Goldberg J."/>
            <person name="Griggs A."/>
            <person name="Gujja S."/>
            <person name="Hansen M."/>
            <person name="Heiman D."/>
            <person name="Howarth C."/>
            <person name="Larimer J."/>
            <person name="Lui A."/>
            <person name="MacDonald P.J.P."/>
            <person name="McCowen C."/>
            <person name="Montmayeur A."/>
            <person name="Murphy C."/>
            <person name="Neiman D."/>
            <person name="Pearson M."/>
            <person name="Priest M."/>
            <person name="Roberts A."/>
            <person name="Saif S."/>
            <person name="Shea T."/>
            <person name="Sisk P."/>
            <person name="Stolte C."/>
            <person name="Sykes S."/>
            <person name="Wortman J."/>
            <person name="Nusbaum C."/>
            <person name="Birren B."/>
        </authorList>
    </citation>
    <scope>NUCLEOTIDE SEQUENCE [LARGE SCALE GENOMIC DNA]</scope>
    <source>
        <strain evidence="10 11">OT 569</strain>
    </source>
</reference>
<dbReference type="PRINTS" id="PR00124">
    <property type="entry name" value="ATPASEC"/>
</dbReference>
<dbReference type="Pfam" id="PF00137">
    <property type="entry name" value="ATP-synt_C"/>
    <property type="match status" value="1"/>
</dbReference>
<keyword evidence="4 8" id="KW-1133">Transmembrane helix</keyword>
<evidence type="ECO:0000256" key="3">
    <source>
        <dbReference type="ARBA" id="ARBA00022692"/>
    </source>
</evidence>
<evidence type="ECO:0000256" key="4">
    <source>
        <dbReference type="ARBA" id="ARBA00022989"/>
    </source>
</evidence>
<feature type="transmembrane region" description="Helical" evidence="8">
    <location>
        <begin position="35"/>
        <end position="54"/>
    </location>
</feature>
<proteinExistence type="inferred from homology"/>
<dbReference type="GO" id="GO:0015078">
    <property type="term" value="F:proton transmembrane transporter activity"/>
    <property type="evidence" value="ECO:0007669"/>
    <property type="project" value="InterPro"/>
</dbReference>
<dbReference type="Proteomes" id="UP000011758">
    <property type="component" value="Unassembled WGS sequence"/>
</dbReference>
<feature type="domain" description="V-ATPase proteolipid subunit C-like" evidence="9">
    <location>
        <begin position="77"/>
        <end position="136"/>
    </location>
</feature>
<dbReference type="STRING" id="999415.HMPREF9943_01263"/>
<evidence type="ECO:0000256" key="8">
    <source>
        <dbReference type="SAM" id="Phobius"/>
    </source>
</evidence>
<evidence type="ECO:0000256" key="5">
    <source>
        <dbReference type="ARBA" id="ARBA00023136"/>
    </source>
</evidence>
<evidence type="ECO:0000313" key="10">
    <source>
        <dbReference type="EMBL" id="EMD16337.1"/>
    </source>
</evidence>
<feature type="transmembrane region" description="Helical" evidence="8">
    <location>
        <begin position="74"/>
        <end position="104"/>
    </location>
</feature>
<accession>M2P7P6</accession>
<evidence type="ECO:0000313" key="11">
    <source>
        <dbReference type="Proteomes" id="UP000011758"/>
    </source>
</evidence>
<comment type="caution">
    <text evidence="10">The sequence shown here is derived from an EMBL/GenBank/DDBJ whole genome shotgun (WGS) entry which is preliminary data.</text>
</comment>
<dbReference type="InterPro" id="IPR035921">
    <property type="entry name" value="F/V-ATP_Csub_sf"/>
</dbReference>